<proteinExistence type="inferred from homology"/>
<dbReference type="PROSITE" id="PS00973">
    <property type="entry name" value="USP_2"/>
    <property type="match status" value="1"/>
</dbReference>
<dbReference type="PANTHER" id="PTHR24006:SF758">
    <property type="entry name" value="UBIQUITIN CARBOXYL-TERMINAL HYDROLASE 36"/>
    <property type="match status" value="1"/>
</dbReference>
<accession>A0A1E3Q4C7</accession>
<dbReference type="GO" id="GO:0016579">
    <property type="term" value="P:protein deubiquitination"/>
    <property type="evidence" value="ECO:0007669"/>
    <property type="project" value="InterPro"/>
</dbReference>
<feature type="region of interest" description="Disordered" evidence="8">
    <location>
        <begin position="70"/>
        <end position="100"/>
    </location>
</feature>
<dbReference type="InterPro" id="IPR001394">
    <property type="entry name" value="Peptidase_C19_UCH"/>
</dbReference>
<dbReference type="PROSITE" id="PS50235">
    <property type="entry name" value="USP_3"/>
    <property type="match status" value="1"/>
</dbReference>
<dbReference type="OrthoDB" id="289038at2759"/>
<dbReference type="InterPro" id="IPR018200">
    <property type="entry name" value="USP_CS"/>
</dbReference>
<name>A0A1E3Q4C7_LIPST</name>
<evidence type="ECO:0000256" key="8">
    <source>
        <dbReference type="SAM" id="MobiDB-lite"/>
    </source>
</evidence>
<dbReference type="Gene3D" id="3.90.70.10">
    <property type="entry name" value="Cysteine proteinases"/>
    <property type="match status" value="1"/>
</dbReference>
<dbReference type="EC" id="3.4.19.12" evidence="3"/>
<feature type="compositionally biased region" description="Basic residues" evidence="8">
    <location>
        <begin position="642"/>
        <end position="653"/>
    </location>
</feature>
<evidence type="ECO:0000256" key="5">
    <source>
        <dbReference type="ARBA" id="ARBA00022786"/>
    </source>
</evidence>
<dbReference type="InterPro" id="IPR038765">
    <property type="entry name" value="Papain-like_cys_pep_sf"/>
</dbReference>
<keyword evidence="5" id="KW-0833">Ubl conjugation pathway</keyword>
<comment type="similarity">
    <text evidence="2">Belongs to the peptidase C19 family.</text>
</comment>
<protein>
    <recommendedName>
        <fullName evidence="3">ubiquitinyl hydrolase 1</fullName>
        <ecNumber evidence="3">3.4.19.12</ecNumber>
    </recommendedName>
</protein>
<dbReference type="PANTHER" id="PTHR24006">
    <property type="entry name" value="UBIQUITIN CARBOXYL-TERMINAL HYDROLASE"/>
    <property type="match status" value="1"/>
</dbReference>
<evidence type="ECO:0000256" key="3">
    <source>
        <dbReference type="ARBA" id="ARBA00012759"/>
    </source>
</evidence>
<dbReference type="InterPro" id="IPR028889">
    <property type="entry name" value="USP"/>
</dbReference>
<dbReference type="EMBL" id="KV454295">
    <property type="protein sequence ID" value="ODQ72501.1"/>
    <property type="molecule type" value="Genomic_DNA"/>
</dbReference>
<gene>
    <name evidence="10" type="ORF">LIPSTDRAFT_72077</name>
</gene>
<dbReference type="InterPro" id="IPR050164">
    <property type="entry name" value="Peptidase_C19"/>
</dbReference>
<dbReference type="GO" id="GO:0004843">
    <property type="term" value="F:cysteine-type deubiquitinase activity"/>
    <property type="evidence" value="ECO:0007669"/>
    <property type="project" value="UniProtKB-EC"/>
</dbReference>
<evidence type="ECO:0000256" key="1">
    <source>
        <dbReference type="ARBA" id="ARBA00000707"/>
    </source>
</evidence>
<evidence type="ECO:0000313" key="11">
    <source>
        <dbReference type="Proteomes" id="UP000094385"/>
    </source>
</evidence>
<dbReference type="GO" id="GO:0006508">
    <property type="term" value="P:proteolysis"/>
    <property type="evidence" value="ECO:0007669"/>
    <property type="project" value="UniProtKB-KW"/>
</dbReference>
<feature type="compositionally biased region" description="Polar residues" evidence="8">
    <location>
        <begin position="614"/>
        <end position="636"/>
    </location>
</feature>
<feature type="compositionally biased region" description="Polar residues" evidence="8">
    <location>
        <begin position="519"/>
        <end position="529"/>
    </location>
</feature>
<dbReference type="Proteomes" id="UP000094385">
    <property type="component" value="Unassembled WGS sequence"/>
</dbReference>
<keyword evidence="7" id="KW-0788">Thiol protease</keyword>
<evidence type="ECO:0000256" key="7">
    <source>
        <dbReference type="ARBA" id="ARBA00022807"/>
    </source>
</evidence>
<keyword evidence="4" id="KW-0645">Protease</keyword>
<evidence type="ECO:0000256" key="2">
    <source>
        <dbReference type="ARBA" id="ARBA00009085"/>
    </source>
</evidence>
<dbReference type="GO" id="GO:0005829">
    <property type="term" value="C:cytosol"/>
    <property type="evidence" value="ECO:0007669"/>
    <property type="project" value="TreeGrafter"/>
</dbReference>
<keyword evidence="6" id="KW-0378">Hydrolase</keyword>
<feature type="domain" description="USP" evidence="9">
    <location>
        <begin position="120"/>
        <end position="425"/>
    </location>
</feature>
<dbReference type="GO" id="GO:0005634">
    <property type="term" value="C:nucleus"/>
    <property type="evidence" value="ECO:0007669"/>
    <property type="project" value="TreeGrafter"/>
</dbReference>
<evidence type="ECO:0000259" key="9">
    <source>
        <dbReference type="PROSITE" id="PS50235"/>
    </source>
</evidence>
<organism evidence="10 11">
    <name type="scientific">Lipomyces starkeyi NRRL Y-11557</name>
    <dbReference type="NCBI Taxonomy" id="675824"/>
    <lineage>
        <taxon>Eukaryota</taxon>
        <taxon>Fungi</taxon>
        <taxon>Dikarya</taxon>
        <taxon>Ascomycota</taxon>
        <taxon>Saccharomycotina</taxon>
        <taxon>Lipomycetes</taxon>
        <taxon>Lipomycetales</taxon>
        <taxon>Lipomycetaceae</taxon>
        <taxon>Lipomyces</taxon>
    </lineage>
</organism>
<evidence type="ECO:0000256" key="4">
    <source>
        <dbReference type="ARBA" id="ARBA00022670"/>
    </source>
</evidence>
<keyword evidence="11" id="KW-1185">Reference proteome</keyword>
<comment type="catalytic activity">
    <reaction evidence="1">
        <text>Thiol-dependent hydrolysis of ester, thioester, amide, peptide and isopeptide bonds formed by the C-terminal Gly of ubiquitin (a 76-residue protein attached to proteins as an intracellular targeting signal).</text>
        <dbReference type="EC" id="3.4.19.12"/>
    </reaction>
</comment>
<dbReference type="STRING" id="675824.A0A1E3Q4C7"/>
<feature type="region of interest" description="Disordered" evidence="8">
    <location>
        <begin position="608"/>
        <end position="653"/>
    </location>
</feature>
<evidence type="ECO:0000313" key="10">
    <source>
        <dbReference type="EMBL" id="ODQ72501.1"/>
    </source>
</evidence>
<dbReference type="AlphaFoldDB" id="A0A1E3Q4C7"/>
<feature type="region of interest" description="Disordered" evidence="8">
    <location>
        <begin position="473"/>
        <end position="501"/>
    </location>
</feature>
<evidence type="ECO:0000256" key="6">
    <source>
        <dbReference type="ARBA" id="ARBA00022801"/>
    </source>
</evidence>
<sequence length="653" mass="73649">MAPVTLTAITNRIGRTTAKDCLAQPLKFRLATQVEDNMLTVPPPNFVVLKPGGDGNADMAIGDLKANGIKANGTTTKKRPADDEDSGGTESGDSFGEPEDALFPRHRLPLHWTQRYPNTPGFINNGVTCYMNSVLQVLLHVPAMVEYLLHVHRKDCTGNDSCMMCAFAKLADECYVSGGRRKPIYPRFILKKLKTVQPSSKFGDHRQEDAHEFLRQFIDALQHSVAPKHLKESIKETSVIHRIFGGRFRQQIRCKKCDYPSNTFQPTLDIQLDIRRGGGTVDDALKKFFAGEMLSKAKGNAYKCERCKTHVDALKRTLIYGSPDYLTLHLKRFDFTLRGTSKIHDFIKYPKYLDLTAYSTQGEKLGYELIGIIIHQGRRTSSGHYYAFCKQADGSWANYNDEIVDRVSEKTAMKQEAYILVYARVVGGAVNGVVASASKTPNGTVHEHKKLRVEENVNGTTDGGFETNMEEAGVKSVPVRQRRAQMDEPPKPTPPMVKLFDDGNLGEVVSREEFKMEQQMGQQNGNKNSTTAAATTATESDLKVDEEESSDTSTIDEQVTKFKEEQWTELQQQVPHKHRDYHHHRHDHRKEIMLKKQLIAQAHAKRIARKKLSPLSNPFQPQDFSNRNPTSKSKQNGVHIGSKIKMRHQMNRK</sequence>
<dbReference type="SUPFAM" id="SSF54001">
    <property type="entry name" value="Cysteine proteinases"/>
    <property type="match status" value="1"/>
</dbReference>
<feature type="region of interest" description="Disordered" evidence="8">
    <location>
        <begin position="517"/>
        <end position="555"/>
    </location>
</feature>
<dbReference type="Pfam" id="PF00443">
    <property type="entry name" value="UCH"/>
    <property type="match status" value="1"/>
</dbReference>
<reference evidence="10 11" key="1">
    <citation type="journal article" date="2016" name="Proc. Natl. Acad. Sci. U.S.A.">
        <title>Comparative genomics of biotechnologically important yeasts.</title>
        <authorList>
            <person name="Riley R."/>
            <person name="Haridas S."/>
            <person name="Wolfe K.H."/>
            <person name="Lopes M.R."/>
            <person name="Hittinger C.T."/>
            <person name="Goeker M."/>
            <person name="Salamov A.A."/>
            <person name="Wisecaver J.H."/>
            <person name="Long T.M."/>
            <person name="Calvey C.H."/>
            <person name="Aerts A.L."/>
            <person name="Barry K.W."/>
            <person name="Choi C."/>
            <person name="Clum A."/>
            <person name="Coughlan A.Y."/>
            <person name="Deshpande S."/>
            <person name="Douglass A.P."/>
            <person name="Hanson S.J."/>
            <person name="Klenk H.-P."/>
            <person name="LaButti K.M."/>
            <person name="Lapidus A."/>
            <person name="Lindquist E.A."/>
            <person name="Lipzen A.M."/>
            <person name="Meier-Kolthoff J.P."/>
            <person name="Ohm R.A."/>
            <person name="Otillar R.P."/>
            <person name="Pangilinan J.L."/>
            <person name="Peng Y."/>
            <person name="Rokas A."/>
            <person name="Rosa C.A."/>
            <person name="Scheuner C."/>
            <person name="Sibirny A.A."/>
            <person name="Slot J.C."/>
            <person name="Stielow J.B."/>
            <person name="Sun H."/>
            <person name="Kurtzman C.P."/>
            <person name="Blackwell M."/>
            <person name="Grigoriev I.V."/>
            <person name="Jeffries T.W."/>
        </authorList>
    </citation>
    <scope>NUCLEOTIDE SEQUENCE [LARGE SCALE GENOMIC DNA]</scope>
    <source>
        <strain evidence="10 11">NRRL Y-11557</strain>
    </source>
</reference>